<sequence>MTHLPQDLAMMACLAISELPDYPTGPATGSEKETTNSTSRRIPHLLLAYSESTTEDIIRPCFVKSKNGSTPFLQWFGFSRDNEGLLQLYPYTGTRTYDFELPEPEDSSANLSSGIPFLRSEIDGHFTVDLDLLKNEEPANYATYELVTDTYQYDIIYIIRLMSSNLLSYLSSRISGTAPSTLQGSPTYLDMKSSSFLLIVAAALGLPELSWAVCDDAYGPWEGRCECNYFGKADNGDDIRCAFHGVKHGNRWICKCDSCPSSYKGNFLRDVDAISQPKYNSRHKCRDNED</sequence>
<protein>
    <submittedName>
        <fullName evidence="1">Uncharacterized protein</fullName>
    </submittedName>
</protein>
<dbReference type="AlphaFoldDB" id="A0A8H3ZFW1"/>
<evidence type="ECO:0000313" key="2">
    <source>
        <dbReference type="Proteomes" id="UP000490939"/>
    </source>
</evidence>
<gene>
    <name evidence="1" type="ORF">EG327_011083</name>
</gene>
<name>A0A8H3ZFW1_VENIN</name>
<reference evidence="1 2" key="1">
    <citation type="submission" date="2019-07" db="EMBL/GenBank/DDBJ databases">
        <title>Venturia inaequalis Genome Resource.</title>
        <authorList>
            <person name="Lichtner F.J."/>
        </authorList>
    </citation>
    <scope>NUCLEOTIDE SEQUENCE [LARGE SCALE GENOMIC DNA]</scope>
    <source>
        <strain evidence="1 2">DMI_063113</strain>
    </source>
</reference>
<accession>A0A8H3ZFW1</accession>
<comment type="caution">
    <text evidence="1">The sequence shown here is derived from an EMBL/GenBank/DDBJ whole genome shotgun (WGS) entry which is preliminary data.</text>
</comment>
<evidence type="ECO:0000313" key="1">
    <source>
        <dbReference type="EMBL" id="KAE9991722.1"/>
    </source>
</evidence>
<keyword evidence="2" id="KW-1185">Reference proteome</keyword>
<dbReference type="EMBL" id="WNWR01000084">
    <property type="protein sequence ID" value="KAE9991722.1"/>
    <property type="molecule type" value="Genomic_DNA"/>
</dbReference>
<dbReference type="Proteomes" id="UP000490939">
    <property type="component" value="Unassembled WGS sequence"/>
</dbReference>
<organism evidence="1 2">
    <name type="scientific">Venturia inaequalis</name>
    <name type="common">Apple scab fungus</name>
    <dbReference type="NCBI Taxonomy" id="5025"/>
    <lineage>
        <taxon>Eukaryota</taxon>
        <taxon>Fungi</taxon>
        <taxon>Dikarya</taxon>
        <taxon>Ascomycota</taxon>
        <taxon>Pezizomycotina</taxon>
        <taxon>Dothideomycetes</taxon>
        <taxon>Pleosporomycetidae</taxon>
        <taxon>Venturiales</taxon>
        <taxon>Venturiaceae</taxon>
        <taxon>Venturia</taxon>
    </lineage>
</organism>
<proteinExistence type="predicted"/>